<gene>
    <name evidence="1" type="ORF">LCGC14_1032070</name>
</gene>
<proteinExistence type="predicted"/>
<comment type="caution">
    <text evidence="1">The sequence shown here is derived from an EMBL/GenBank/DDBJ whole genome shotgun (WGS) entry which is preliminary data.</text>
</comment>
<dbReference type="EMBL" id="LAZR01004194">
    <property type="protein sequence ID" value="KKN10893.1"/>
    <property type="molecule type" value="Genomic_DNA"/>
</dbReference>
<dbReference type="AlphaFoldDB" id="A0A0F9R0A7"/>
<organism evidence="1">
    <name type="scientific">marine sediment metagenome</name>
    <dbReference type="NCBI Taxonomy" id="412755"/>
    <lineage>
        <taxon>unclassified sequences</taxon>
        <taxon>metagenomes</taxon>
        <taxon>ecological metagenomes</taxon>
    </lineage>
</organism>
<reference evidence="1" key="1">
    <citation type="journal article" date="2015" name="Nature">
        <title>Complex archaea that bridge the gap between prokaryotes and eukaryotes.</title>
        <authorList>
            <person name="Spang A."/>
            <person name="Saw J.H."/>
            <person name="Jorgensen S.L."/>
            <person name="Zaremba-Niedzwiedzka K."/>
            <person name="Martijn J."/>
            <person name="Lind A.E."/>
            <person name="van Eijk R."/>
            <person name="Schleper C."/>
            <person name="Guy L."/>
            <person name="Ettema T.J."/>
        </authorList>
    </citation>
    <scope>NUCLEOTIDE SEQUENCE</scope>
</reference>
<protein>
    <submittedName>
        <fullName evidence="1">Uncharacterized protein</fullName>
    </submittedName>
</protein>
<accession>A0A0F9R0A7</accession>
<name>A0A0F9R0A7_9ZZZZ</name>
<sequence length="78" mass="8802">MSPLTTKQKDENRALWSKGMLAASRELFSVVGDRRSSADAMYATVKTYGTGMPPMVCMCGKPLAWEDWPNHWRDKHGI</sequence>
<evidence type="ECO:0000313" key="1">
    <source>
        <dbReference type="EMBL" id="KKN10893.1"/>
    </source>
</evidence>